<dbReference type="AlphaFoldDB" id="A0A137P1H0"/>
<gene>
    <name evidence="2" type="ORF">CONCODRAFT_8794</name>
</gene>
<dbReference type="OrthoDB" id="2282627at2759"/>
<evidence type="ECO:0000256" key="1">
    <source>
        <dbReference type="SAM" id="Phobius"/>
    </source>
</evidence>
<dbReference type="Gene3D" id="1.20.1070.10">
    <property type="entry name" value="Rhodopsin 7-helix transmembrane proteins"/>
    <property type="match status" value="1"/>
</dbReference>
<keyword evidence="1" id="KW-0472">Membrane</keyword>
<keyword evidence="1" id="KW-0812">Transmembrane</keyword>
<name>A0A137P1H0_CONC2</name>
<feature type="transmembrane region" description="Helical" evidence="1">
    <location>
        <begin position="217"/>
        <end position="239"/>
    </location>
</feature>
<keyword evidence="3" id="KW-1185">Reference proteome</keyword>
<feature type="transmembrane region" description="Helical" evidence="1">
    <location>
        <begin position="42"/>
        <end position="61"/>
    </location>
</feature>
<accession>A0A137P1H0</accession>
<feature type="transmembrane region" description="Helical" evidence="1">
    <location>
        <begin position="12"/>
        <end position="30"/>
    </location>
</feature>
<evidence type="ECO:0008006" key="4">
    <source>
        <dbReference type="Google" id="ProtNLM"/>
    </source>
</evidence>
<reference evidence="2 3" key="1">
    <citation type="journal article" date="2015" name="Genome Biol. Evol.">
        <title>Phylogenomic analyses indicate that early fungi evolved digesting cell walls of algal ancestors of land plants.</title>
        <authorList>
            <person name="Chang Y."/>
            <person name="Wang S."/>
            <person name="Sekimoto S."/>
            <person name="Aerts A.L."/>
            <person name="Choi C."/>
            <person name="Clum A."/>
            <person name="LaButti K.M."/>
            <person name="Lindquist E.A."/>
            <person name="Yee Ngan C."/>
            <person name="Ohm R.A."/>
            <person name="Salamov A.A."/>
            <person name="Grigoriev I.V."/>
            <person name="Spatafora J.W."/>
            <person name="Berbee M.L."/>
        </authorList>
    </citation>
    <scope>NUCLEOTIDE SEQUENCE [LARGE SCALE GENOMIC DNA]</scope>
    <source>
        <strain evidence="2 3">NRRL 28638</strain>
    </source>
</reference>
<sequence length="301" mass="33556">MVVQIPTVIQYIGLGCSSAVIIILAILALVDISYVNRVTVRLVAGIAIADFIGHVSVILILDSKEYIGSSYCRGLAAMTTVARIMYALTNVAICYHLYRAIVYLKKSSFKYELAIWSLLMLFTGIIVVVFHFLGIFNENKDKLLCTPGSDVFAIQMVENAVAGLLNIVAVFSGIYTTYIGHRYISQWINKYSNKQMPGGNNQSNFKAKKRKTVQRSFLYPLSTTITLSSELVTCIWSLFGNPTQIIRTFNRYTTGFKGILTFIAFVVDPAVCDSLRSAYRKISLYISESKRVPDEAIELKG</sequence>
<evidence type="ECO:0000313" key="3">
    <source>
        <dbReference type="Proteomes" id="UP000070444"/>
    </source>
</evidence>
<proteinExistence type="predicted"/>
<feature type="transmembrane region" description="Helical" evidence="1">
    <location>
        <begin position="156"/>
        <end position="180"/>
    </location>
</feature>
<dbReference type="InterPro" id="IPR056709">
    <property type="entry name" value="DUF7807"/>
</dbReference>
<dbReference type="Pfam" id="PF25093">
    <property type="entry name" value="DUF7807"/>
    <property type="match status" value="1"/>
</dbReference>
<feature type="transmembrane region" description="Helical" evidence="1">
    <location>
        <begin position="81"/>
        <end position="101"/>
    </location>
</feature>
<dbReference type="EMBL" id="KQ964557">
    <property type="protein sequence ID" value="KXN68883.1"/>
    <property type="molecule type" value="Genomic_DNA"/>
</dbReference>
<evidence type="ECO:0000313" key="2">
    <source>
        <dbReference type="EMBL" id="KXN68883.1"/>
    </source>
</evidence>
<keyword evidence="1" id="KW-1133">Transmembrane helix</keyword>
<organism evidence="2 3">
    <name type="scientific">Conidiobolus coronatus (strain ATCC 28846 / CBS 209.66 / NRRL 28638)</name>
    <name type="common">Delacroixia coronata</name>
    <dbReference type="NCBI Taxonomy" id="796925"/>
    <lineage>
        <taxon>Eukaryota</taxon>
        <taxon>Fungi</taxon>
        <taxon>Fungi incertae sedis</taxon>
        <taxon>Zoopagomycota</taxon>
        <taxon>Entomophthoromycotina</taxon>
        <taxon>Entomophthoromycetes</taxon>
        <taxon>Entomophthorales</taxon>
        <taxon>Ancylistaceae</taxon>
        <taxon>Conidiobolus</taxon>
    </lineage>
</organism>
<feature type="transmembrane region" description="Helical" evidence="1">
    <location>
        <begin position="113"/>
        <end position="136"/>
    </location>
</feature>
<protein>
    <recommendedName>
        <fullName evidence="4">G-protein coupled receptors family 1 profile domain-containing protein</fullName>
    </recommendedName>
</protein>
<dbReference type="Proteomes" id="UP000070444">
    <property type="component" value="Unassembled WGS sequence"/>
</dbReference>